<accession>A0A438D3L0</accession>
<reference evidence="2 3" key="1">
    <citation type="journal article" date="2018" name="PLoS Genet.">
        <title>Population sequencing reveals clonal diversity and ancestral inbreeding in the grapevine cultivar Chardonnay.</title>
        <authorList>
            <person name="Roach M.J."/>
            <person name="Johnson D.L."/>
            <person name="Bohlmann J."/>
            <person name="van Vuuren H.J."/>
            <person name="Jones S.J."/>
            <person name="Pretorius I.S."/>
            <person name="Schmidt S.A."/>
            <person name="Borneman A.R."/>
        </authorList>
    </citation>
    <scope>NUCLEOTIDE SEQUENCE [LARGE SCALE GENOMIC DNA]</scope>
    <source>
        <strain evidence="3">cv. Chardonnay</strain>
        <tissue evidence="2">Leaf</tissue>
    </source>
</reference>
<comment type="caution">
    <text evidence="2">The sequence shown here is derived from an EMBL/GenBank/DDBJ whole genome shotgun (WGS) entry which is preliminary data.</text>
</comment>
<feature type="region of interest" description="Disordered" evidence="1">
    <location>
        <begin position="1"/>
        <end position="40"/>
    </location>
</feature>
<feature type="compositionally biased region" description="Low complexity" evidence="1">
    <location>
        <begin position="10"/>
        <end position="25"/>
    </location>
</feature>
<gene>
    <name evidence="2" type="ORF">CK203_117147</name>
</gene>
<dbReference type="Proteomes" id="UP000288805">
    <property type="component" value="Unassembled WGS sequence"/>
</dbReference>
<evidence type="ECO:0000313" key="3">
    <source>
        <dbReference type="Proteomes" id="UP000288805"/>
    </source>
</evidence>
<evidence type="ECO:0000256" key="1">
    <source>
        <dbReference type="SAM" id="MobiDB-lite"/>
    </source>
</evidence>
<sequence length="258" mass="28172">MPPSEDGALPSPSQRRYQTRRPPTTLGASSSRPKKQPMVTQPPIEGNWIVRLGYSTLSYALIERLLDIIRISKIHSTYCRGDIYMLVSFEEGASAQHVYSGCAPTLQHISTSAYGAEERSYTGGLVQDIKDAFSERYSTLDKWTNMTAYVTHPGAPARPEHLEIPKRPAATTATTVLTPEATFSTPPTTPGTLPVVPANIHTHPSKSSITISISEFRGLCHTLQTLTATQSVLAQQMASRTCTLGSAYCHPDPTYCHP</sequence>
<proteinExistence type="predicted"/>
<dbReference type="AlphaFoldDB" id="A0A438D3L0"/>
<protein>
    <submittedName>
        <fullName evidence="2">Uncharacterized protein</fullName>
    </submittedName>
</protein>
<organism evidence="2 3">
    <name type="scientific">Vitis vinifera</name>
    <name type="common">Grape</name>
    <dbReference type="NCBI Taxonomy" id="29760"/>
    <lineage>
        <taxon>Eukaryota</taxon>
        <taxon>Viridiplantae</taxon>
        <taxon>Streptophyta</taxon>
        <taxon>Embryophyta</taxon>
        <taxon>Tracheophyta</taxon>
        <taxon>Spermatophyta</taxon>
        <taxon>Magnoliopsida</taxon>
        <taxon>eudicotyledons</taxon>
        <taxon>Gunneridae</taxon>
        <taxon>Pentapetalae</taxon>
        <taxon>rosids</taxon>
        <taxon>Vitales</taxon>
        <taxon>Vitaceae</taxon>
        <taxon>Viteae</taxon>
        <taxon>Vitis</taxon>
    </lineage>
</organism>
<evidence type="ECO:0000313" key="2">
    <source>
        <dbReference type="EMBL" id="RVW30021.1"/>
    </source>
</evidence>
<dbReference type="EMBL" id="QGNW01001816">
    <property type="protein sequence ID" value="RVW30021.1"/>
    <property type="molecule type" value="Genomic_DNA"/>
</dbReference>
<name>A0A438D3L0_VITVI</name>